<protein>
    <submittedName>
        <fullName evidence="1">Uncharacterized protein</fullName>
    </submittedName>
</protein>
<accession>A0A1H2C8Q8</accession>
<dbReference type="AlphaFoldDB" id="A0A1H2C8Q8"/>
<organism evidence="1 2">
    <name type="scientific">Mucilaginibacter mallensis</name>
    <dbReference type="NCBI Taxonomy" id="652787"/>
    <lineage>
        <taxon>Bacteria</taxon>
        <taxon>Pseudomonadati</taxon>
        <taxon>Bacteroidota</taxon>
        <taxon>Sphingobacteriia</taxon>
        <taxon>Sphingobacteriales</taxon>
        <taxon>Sphingobacteriaceae</taxon>
        <taxon>Mucilaginibacter</taxon>
    </lineage>
</organism>
<evidence type="ECO:0000313" key="1">
    <source>
        <dbReference type="EMBL" id="SDT66771.1"/>
    </source>
</evidence>
<name>A0A1H2C8Q8_MUCMA</name>
<dbReference type="STRING" id="652787.SAMN05216490_4731"/>
<evidence type="ECO:0000313" key="2">
    <source>
        <dbReference type="Proteomes" id="UP000199679"/>
    </source>
</evidence>
<dbReference type="Proteomes" id="UP000199679">
    <property type="component" value="Chromosome I"/>
</dbReference>
<proteinExistence type="predicted"/>
<reference evidence="1 2" key="1">
    <citation type="submission" date="2016-10" db="EMBL/GenBank/DDBJ databases">
        <authorList>
            <person name="de Groot N.N."/>
        </authorList>
    </citation>
    <scope>NUCLEOTIDE SEQUENCE [LARGE SCALE GENOMIC DNA]</scope>
    <source>
        <strain evidence="1 2">MP1X4</strain>
    </source>
</reference>
<dbReference type="RefSeq" id="WP_091379124.1">
    <property type="nucleotide sequence ID" value="NZ_LT629740.1"/>
</dbReference>
<sequence length="66" mass="7523">MMEQHKKRLPAVFSSRKVSPDQAVNLLRRNGIQVNEEQAAIILDFLYLLARTYSKVAEYEAAESAI</sequence>
<gene>
    <name evidence="1" type="ORF">SAMN05216490_4731</name>
</gene>
<keyword evidence="2" id="KW-1185">Reference proteome</keyword>
<dbReference type="EMBL" id="LT629740">
    <property type="protein sequence ID" value="SDT66771.1"/>
    <property type="molecule type" value="Genomic_DNA"/>
</dbReference>